<gene>
    <name evidence="1" type="ORF">MML48_5g00003250</name>
</gene>
<dbReference type="Proteomes" id="UP001056778">
    <property type="component" value="Chromosome 5"/>
</dbReference>
<accession>A0ACB9T6A0</accession>
<protein>
    <submittedName>
        <fullName evidence="1">Zinc finger cchc domain containing 8</fullName>
    </submittedName>
</protein>
<name>A0ACB9T6A0_HOLOL</name>
<dbReference type="EMBL" id="CM043019">
    <property type="protein sequence ID" value="KAI4462244.1"/>
    <property type="molecule type" value="Genomic_DNA"/>
</dbReference>
<proteinExistence type="predicted"/>
<keyword evidence="2" id="KW-1185">Reference proteome</keyword>
<sequence>MRCIGYPPVGWKTAQVTQSNISMYGIDGKELSMKNNKGSIDPDKVIEYPGFNMPLESGVWDDYKLYCCPPYSEKYSKTSMLQFINDKFQKEQDDLEACDMDLDQSSDETFPPGCEPKSKIETVERLSPSLIYLEQKKMELLAELGENNTTSTTADEKTDQVEASLVDEEENIPANNLNDSIEFEHTDFVVNDETIDCAQEETQNSKNLTKSTFGTPIVKSASPYNRLPNAENFSKDISPVINFENLPNSTGKYEQMTCILQKIRRTLKSTTEKL</sequence>
<comment type="caution">
    <text evidence="1">The sequence shown here is derived from an EMBL/GenBank/DDBJ whole genome shotgun (WGS) entry which is preliminary data.</text>
</comment>
<organism evidence="1 2">
    <name type="scientific">Holotrichia oblita</name>
    <name type="common">Chafer beetle</name>
    <dbReference type="NCBI Taxonomy" id="644536"/>
    <lineage>
        <taxon>Eukaryota</taxon>
        <taxon>Metazoa</taxon>
        <taxon>Ecdysozoa</taxon>
        <taxon>Arthropoda</taxon>
        <taxon>Hexapoda</taxon>
        <taxon>Insecta</taxon>
        <taxon>Pterygota</taxon>
        <taxon>Neoptera</taxon>
        <taxon>Endopterygota</taxon>
        <taxon>Coleoptera</taxon>
        <taxon>Polyphaga</taxon>
        <taxon>Scarabaeiformia</taxon>
        <taxon>Scarabaeidae</taxon>
        <taxon>Melolonthinae</taxon>
        <taxon>Holotrichia</taxon>
    </lineage>
</organism>
<reference evidence="1" key="1">
    <citation type="submission" date="2022-04" db="EMBL/GenBank/DDBJ databases">
        <title>Chromosome-scale genome assembly of Holotrichia oblita Faldermann.</title>
        <authorList>
            <person name="Rongchong L."/>
        </authorList>
    </citation>
    <scope>NUCLEOTIDE SEQUENCE</scope>
    <source>
        <strain evidence="1">81SQS9</strain>
    </source>
</reference>
<evidence type="ECO:0000313" key="2">
    <source>
        <dbReference type="Proteomes" id="UP001056778"/>
    </source>
</evidence>
<evidence type="ECO:0000313" key="1">
    <source>
        <dbReference type="EMBL" id="KAI4462244.1"/>
    </source>
</evidence>